<evidence type="ECO:0000313" key="3">
    <source>
        <dbReference type="Proteomes" id="UP000250918"/>
    </source>
</evidence>
<comment type="similarity">
    <text evidence="1">Belongs to the TolB family.</text>
</comment>
<accession>A0A855XC84</accession>
<proteinExistence type="inferred from homology"/>
<dbReference type="InterPro" id="IPR011659">
    <property type="entry name" value="WD40"/>
</dbReference>
<dbReference type="Gene3D" id="2.120.10.30">
    <property type="entry name" value="TolB, C-terminal domain"/>
    <property type="match status" value="2"/>
</dbReference>
<name>A0A855XC84_9BACT</name>
<dbReference type="InterPro" id="IPR011042">
    <property type="entry name" value="6-blade_b-propeller_TolB-like"/>
</dbReference>
<dbReference type="PANTHER" id="PTHR36842">
    <property type="entry name" value="PROTEIN TOLB HOMOLOG"/>
    <property type="match status" value="1"/>
</dbReference>
<dbReference type="EMBL" id="PQAP01000001">
    <property type="protein sequence ID" value="PWB76401.1"/>
    <property type="molecule type" value="Genomic_DNA"/>
</dbReference>
<evidence type="ECO:0000313" key="2">
    <source>
        <dbReference type="EMBL" id="PWB76401.1"/>
    </source>
</evidence>
<evidence type="ECO:0000256" key="1">
    <source>
        <dbReference type="ARBA" id="ARBA00009820"/>
    </source>
</evidence>
<evidence type="ECO:0008006" key="4">
    <source>
        <dbReference type="Google" id="ProtNLM"/>
    </source>
</evidence>
<reference evidence="2 3" key="1">
    <citation type="journal article" date="2018" name="ISME J.">
        <title>A methanotrophic archaeon couples anaerobic oxidation of methane to Fe(III) reduction.</title>
        <authorList>
            <person name="Cai C."/>
            <person name="Leu A.O."/>
            <person name="Xie G.J."/>
            <person name="Guo J."/>
            <person name="Feng Y."/>
            <person name="Zhao J.X."/>
            <person name="Tyson G.W."/>
            <person name="Yuan Z."/>
            <person name="Hu S."/>
        </authorList>
    </citation>
    <scope>NUCLEOTIDE SEQUENCE [LARGE SCALE GENOMIC DNA]</scope>
    <source>
        <strain evidence="2">FeB_12</strain>
    </source>
</reference>
<dbReference type="AlphaFoldDB" id="A0A855XC84"/>
<dbReference type="PANTHER" id="PTHR36842:SF1">
    <property type="entry name" value="PROTEIN TOLB"/>
    <property type="match status" value="1"/>
</dbReference>
<dbReference type="Pfam" id="PF07676">
    <property type="entry name" value="PD40"/>
    <property type="match status" value="2"/>
</dbReference>
<gene>
    <name evidence="2" type="ORF">C3F09_00075</name>
</gene>
<protein>
    <recommendedName>
        <fullName evidence="4">Bacterial surface antigen (D15) domain-containing protein</fullName>
    </recommendedName>
</protein>
<organism evidence="2 3">
    <name type="scientific">candidate division GN15 bacterium</name>
    <dbReference type="NCBI Taxonomy" id="2072418"/>
    <lineage>
        <taxon>Bacteria</taxon>
        <taxon>candidate division GN15</taxon>
    </lineage>
</organism>
<comment type="caution">
    <text evidence="2">The sequence shown here is derived from an EMBL/GenBank/DDBJ whole genome shotgun (WGS) entry which is preliminary data.</text>
</comment>
<dbReference type="Proteomes" id="UP000250918">
    <property type="component" value="Unassembled WGS sequence"/>
</dbReference>
<dbReference type="SUPFAM" id="SSF69304">
    <property type="entry name" value="Tricorn protease N-terminal domain"/>
    <property type="match status" value="1"/>
</dbReference>
<dbReference type="Gene3D" id="2.40.160.50">
    <property type="entry name" value="membrane protein fhac: a member of the omp85/tpsb transporter family"/>
    <property type="match status" value="1"/>
</dbReference>
<sequence length="947" mass="108098">MQSRPTGTDNMRMRLPLFRSILLRPTIWLLALACLVAVVPPAKAQYYFGKNKVQYTRFNWRVMTTDHFRIYFYADEGDVVKVAAHLAENAYRSAAINFSHEIKNKIPLIIYSAPSYFSQTNVIPGLLPESVGGFTEFIKGRVVIPFDGSYFNLNHVIRHELVHVFQLSKLDAAVNRMVIQRVAYPPLWLIEGQAEYWSEEWDTEADQILKDLVLSGRVPEIGELYQYEGTFLTYKLGQSICAFIDTTYGADKLVRLYENWYKARTFDEIVKLTLGLDLKELSNQWIYSLKRRYFPEIQHRGLPRMEASRIVRTGYSMKGVPIIRRDQGTDSSWMVYMAYRRGYAGLYMKPVDETMHGDVTLLKGERSARFESLHLLHSGIDVDTLERVLFSSKVKDRDVIYLYDIKRRKVIATYRFDDLVAARSPRFSPDGLHAVFSGVLESGYSDIYRLDLASGAHTPLTRDIYYDADPAFSSDGRSVVFSSDRGVYGKNGALNLFALDEASGVITQLTYGPFRDQTPEPTERGIFFASNRDSSDNVYLLDSSNRITRQTEYATGAYDPRVSRDGKNLFFTGYQDGLFQMYRMALKDSAAVVASVADSLAAPWKPEEIDHTVSDASIVYDTRYSFDIAQSLVSYDAIYGSVGGIQAAISDVLGNKAYYFLLANTAETKSEILSSFNGAVTFINRERRLNWGLGVFHLYDEYYNEHDQYYFERQAGVAGLLSYPLSKFQRFEFGSFARYDKKDLRYGQQPLEGFLVSNNISWVYDNAIWDISGPIEGRRYNITLGLTTSLSDGSITNRTASVDLRHYFRLGQASAIANRLWAYSSSGTDPQRLYLGGSWSFRGFSRRAFYSRNILFASTELRFPLIDDLMIGFPIGALGFRGIRGALFYDNGAAWDDRFTQFYGSFGFGARVNLGYVVVLRFDFSRTTDYHTISNHTDFDFFFGWNF</sequence>